<organism evidence="1 2">
    <name type="scientific">Vitis vinifera</name>
    <name type="common">Grape</name>
    <dbReference type="NCBI Taxonomy" id="29760"/>
    <lineage>
        <taxon>Eukaryota</taxon>
        <taxon>Viridiplantae</taxon>
        <taxon>Streptophyta</taxon>
        <taxon>Embryophyta</taxon>
        <taxon>Tracheophyta</taxon>
        <taxon>Spermatophyta</taxon>
        <taxon>Magnoliopsida</taxon>
        <taxon>eudicotyledons</taxon>
        <taxon>Gunneridae</taxon>
        <taxon>Pentapetalae</taxon>
        <taxon>rosids</taxon>
        <taxon>Vitales</taxon>
        <taxon>Vitaceae</taxon>
        <taxon>Viteae</taxon>
        <taxon>Vitis</taxon>
    </lineage>
</organism>
<evidence type="ECO:0000313" key="2">
    <source>
        <dbReference type="Proteomes" id="UP000009183"/>
    </source>
</evidence>
<dbReference type="HOGENOM" id="CLU_2445297_0_0_1"/>
<proteinExistence type="predicted"/>
<dbReference type="AlphaFoldDB" id="F6I3Q4"/>
<name>F6I3Q4_VITVI</name>
<protein>
    <submittedName>
        <fullName evidence="1">Uncharacterized protein</fullName>
    </submittedName>
</protein>
<evidence type="ECO:0000313" key="1">
    <source>
        <dbReference type="EMBL" id="CCB61564.1"/>
    </source>
</evidence>
<accession>F6I3Q4</accession>
<dbReference type="STRING" id="29760.F6I3Q4"/>
<gene>
    <name evidence="1" type="ordered locus">VIT_08s0032g01050</name>
</gene>
<dbReference type="EMBL" id="FN596742">
    <property type="protein sequence ID" value="CCB61564.1"/>
    <property type="molecule type" value="Genomic_DNA"/>
</dbReference>
<sequence length="90" mass="10611">MLFTGNLILHYFHSQHIFLQMMRIPGVQKAMASSLKFQRAKMKPHAWILILMTLKTLTGRMVKSLTFHAPRINTCCWRATNRYMMRLMVA</sequence>
<keyword evidence="2" id="KW-1185">Reference proteome</keyword>
<dbReference type="InParanoid" id="F6I3Q4"/>
<dbReference type="PaxDb" id="29760-VIT_08s0032g01050.t01"/>
<reference evidence="2" key="1">
    <citation type="journal article" date="2007" name="Nature">
        <title>The grapevine genome sequence suggests ancestral hexaploidization in major angiosperm phyla.</title>
        <authorList>
            <consortium name="The French-Italian Public Consortium for Grapevine Genome Characterization."/>
            <person name="Jaillon O."/>
            <person name="Aury J.-M."/>
            <person name="Noel B."/>
            <person name="Policriti A."/>
            <person name="Clepet C."/>
            <person name="Casagrande A."/>
            <person name="Choisne N."/>
            <person name="Aubourg S."/>
            <person name="Vitulo N."/>
            <person name="Jubin C."/>
            <person name="Vezzi A."/>
            <person name="Legeai F."/>
            <person name="Hugueney P."/>
            <person name="Dasilva C."/>
            <person name="Horner D."/>
            <person name="Mica E."/>
            <person name="Jublot D."/>
            <person name="Poulain J."/>
            <person name="Bruyere C."/>
            <person name="Billault A."/>
            <person name="Segurens B."/>
            <person name="Gouyvenoux M."/>
            <person name="Ugarte E."/>
            <person name="Cattonaro F."/>
            <person name="Anthouard V."/>
            <person name="Vico V."/>
            <person name="Del Fabbro C."/>
            <person name="Alaux M."/>
            <person name="Di Gaspero G."/>
            <person name="Dumas V."/>
            <person name="Felice N."/>
            <person name="Paillard S."/>
            <person name="Juman I."/>
            <person name="Moroldo M."/>
            <person name="Scalabrin S."/>
            <person name="Canaguier A."/>
            <person name="Le Clainche I."/>
            <person name="Malacrida G."/>
            <person name="Durand E."/>
            <person name="Pesole G."/>
            <person name="Laucou V."/>
            <person name="Chatelet P."/>
            <person name="Merdinoglu D."/>
            <person name="Delledonne M."/>
            <person name="Pezzotti M."/>
            <person name="Lecharny A."/>
            <person name="Scarpelli C."/>
            <person name="Artiguenave F."/>
            <person name="Pe M.E."/>
            <person name="Valle G."/>
            <person name="Morgante M."/>
            <person name="Caboche M."/>
            <person name="Adam-Blondon A.-F."/>
            <person name="Weissenbach J."/>
            <person name="Quetier F."/>
            <person name="Wincker P."/>
        </authorList>
    </citation>
    <scope>NUCLEOTIDE SEQUENCE [LARGE SCALE GENOMIC DNA]</scope>
    <source>
        <strain evidence="2">cv. Pinot noir / PN40024</strain>
    </source>
</reference>
<dbReference type="Proteomes" id="UP000009183">
    <property type="component" value="Chromosome 8"/>
</dbReference>